<sequence>MLRSNKEKQQNYELVSIEDLVPADHMLRKIDKYIDFTFIDEKVRHLYSQDNGRPAIDPLVLFKMIFLGYFYGIRSERQLEREVQTNLAYRWFLGLGLTDRVPDHTTISWNRRTRFKGTSVFQDIFDEIVLQAISHRMVGGRMLVSDSTHVKANANKHKYTKEQVQQNTRDYLDELNSAVESDRKAQGKKPLKPREEVNEDKEVKVSTTDPDSGYMFREGKPEGFFYLDHRTVDAKHNLITDVFVTAGNVHDSVPYLSRLDRQRNRFGFAVEAVALDSGYMTTPICKGLEDRNIFGVIAHRRFQPTQGLIPKWKFTYDAERNVYVCPQQQELPYRTTDREGYRHYASNPKQCASCPMLEKCTRSHNKRKIVTRHIWEDSKEKVRLNRLSKSGKKLYRKRKETIERSFADAKQLHGFRYCRLRGLHNVMEQALMTAAVQNMKKIALQLEKRASEG</sequence>
<feature type="domain" description="Transposase InsH N-terminal" evidence="2">
    <location>
        <begin position="16"/>
        <end position="112"/>
    </location>
</feature>
<dbReference type="KEGG" id="prz:GZH47_04765"/>
<protein>
    <submittedName>
        <fullName evidence="5">IS1182 family transposase</fullName>
    </submittedName>
</protein>
<proteinExistence type="predicted"/>
<dbReference type="InterPro" id="IPR047629">
    <property type="entry name" value="IS1182_transpos"/>
</dbReference>
<dbReference type="Pfam" id="PF13751">
    <property type="entry name" value="DDE_Tnp_1_6"/>
    <property type="match status" value="1"/>
</dbReference>
<dbReference type="NCBIfam" id="NF033551">
    <property type="entry name" value="transpos_IS1182"/>
    <property type="match status" value="1"/>
</dbReference>
<evidence type="ECO:0000313" key="4">
    <source>
        <dbReference type="EMBL" id="QHW30221.1"/>
    </source>
</evidence>
<name>A0A6C0P2A2_9BACL</name>
<dbReference type="Proteomes" id="UP000479114">
    <property type="component" value="Chromosome"/>
</dbReference>
<dbReference type="AlphaFoldDB" id="A0A6C0P2A2"/>
<dbReference type="InterPro" id="IPR025668">
    <property type="entry name" value="Tnp_DDE_dom"/>
</dbReference>
<accession>A0A6C0P2A2</accession>
<reference evidence="5 7" key="1">
    <citation type="submission" date="2020-02" db="EMBL/GenBank/DDBJ databases">
        <title>Paenibacillus sp. nov., isolated from rhizosphere soil of tomato.</title>
        <authorList>
            <person name="Weon H.-Y."/>
            <person name="Lee S.A."/>
        </authorList>
    </citation>
    <scope>NUCLEOTIDE SEQUENCE [LARGE SCALE GENOMIC DNA]</scope>
    <source>
        <strain evidence="5 7">14171R-81</strain>
    </source>
</reference>
<dbReference type="EMBL" id="CP048286">
    <property type="protein sequence ID" value="QHW34081.1"/>
    <property type="molecule type" value="Genomic_DNA"/>
</dbReference>
<organism evidence="5 7">
    <name type="scientific">Paenibacillus rhizovicinus</name>
    <dbReference type="NCBI Taxonomy" id="2704463"/>
    <lineage>
        <taxon>Bacteria</taxon>
        <taxon>Bacillati</taxon>
        <taxon>Bacillota</taxon>
        <taxon>Bacilli</taxon>
        <taxon>Bacillales</taxon>
        <taxon>Paenibacillaceae</taxon>
        <taxon>Paenibacillus</taxon>
    </lineage>
</organism>
<dbReference type="KEGG" id="prz:GZH47_18435"/>
<evidence type="ECO:0000256" key="1">
    <source>
        <dbReference type="SAM" id="MobiDB-lite"/>
    </source>
</evidence>
<dbReference type="RefSeq" id="WP_162638950.1">
    <property type="nucleotide sequence ID" value="NZ_CP048286.1"/>
</dbReference>
<feature type="domain" description="Transposase DDE" evidence="3">
    <location>
        <begin position="324"/>
        <end position="442"/>
    </location>
</feature>
<evidence type="ECO:0000259" key="3">
    <source>
        <dbReference type="Pfam" id="PF13751"/>
    </source>
</evidence>
<feature type="compositionally biased region" description="Basic and acidic residues" evidence="1">
    <location>
        <begin position="192"/>
        <end position="204"/>
    </location>
</feature>
<evidence type="ECO:0000259" key="2">
    <source>
        <dbReference type="Pfam" id="PF05598"/>
    </source>
</evidence>
<dbReference type="PANTHER" id="PTHR33408">
    <property type="entry name" value="TRANSPOSASE"/>
    <property type="match status" value="1"/>
</dbReference>
<dbReference type="InterPro" id="IPR008490">
    <property type="entry name" value="Transposase_InsH_N"/>
</dbReference>
<evidence type="ECO:0000313" key="7">
    <source>
        <dbReference type="Proteomes" id="UP000479114"/>
    </source>
</evidence>
<feature type="region of interest" description="Disordered" evidence="1">
    <location>
        <begin position="182"/>
        <end position="212"/>
    </location>
</feature>
<gene>
    <name evidence="4" type="ORF">GZH47_04765</name>
    <name evidence="5" type="ORF">GZH47_18435</name>
    <name evidence="6" type="ORF">GZH47_27000</name>
</gene>
<evidence type="ECO:0000313" key="6">
    <source>
        <dbReference type="EMBL" id="QHW34081.1"/>
    </source>
</evidence>
<dbReference type="PANTHER" id="PTHR33408:SF2">
    <property type="entry name" value="TRANSPOSASE DDE DOMAIN-CONTAINING PROTEIN"/>
    <property type="match status" value="1"/>
</dbReference>
<dbReference type="Pfam" id="PF05598">
    <property type="entry name" value="DUF772"/>
    <property type="match status" value="1"/>
</dbReference>
<evidence type="ECO:0000313" key="5">
    <source>
        <dbReference type="EMBL" id="QHW32597.1"/>
    </source>
</evidence>
<dbReference type="KEGG" id="prz:GZH47_27000"/>
<keyword evidence="7" id="KW-1185">Reference proteome</keyword>
<dbReference type="EMBL" id="CP048286">
    <property type="protein sequence ID" value="QHW30221.1"/>
    <property type="molecule type" value="Genomic_DNA"/>
</dbReference>
<dbReference type="EMBL" id="CP048286">
    <property type="protein sequence ID" value="QHW32597.1"/>
    <property type="molecule type" value="Genomic_DNA"/>
</dbReference>